<dbReference type="GO" id="GO:0016301">
    <property type="term" value="F:kinase activity"/>
    <property type="evidence" value="ECO:0007669"/>
    <property type="project" value="UniProtKB-KW"/>
</dbReference>
<reference evidence="9 12" key="2">
    <citation type="journal article" date="2016" name="Front. Microbiol.">
        <title>Genomic Resource of Rice Seed Associated Bacteria.</title>
        <authorList>
            <person name="Midha S."/>
            <person name="Bansal K."/>
            <person name="Sharma S."/>
            <person name="Kumar N."/>
            <person name="Patil P.P."/>
            <person name="Chaudhry V."/>
            <person name="Patil P.B."/>
        </authorList>
    </citation>
    <scope>NUCLEOTIDE SEQUENCE [LARGE SCALE GENOMIC DNA]</scope>
    <source>
        <strain evidence="9 12">RSA11</strain>
    </source>
</reference>
<proteinExistence type="predicted"/>
<evidence type="ECO:0000256" key="2">
    <source>
        <dbReference type="ARBA" id="ARBA00023012"/>
    </source>
</evidence>
<protein>
    <submittedName>
        <fullName evidence="8">Histidine kinase</fullName>
    </submittedName>
    <submittedName>
        <fullName evidence="10">Response regulator</fullName>
    </submittedName>
</protein>
<dbReference type="PROSITE" id="PS50110">
    <property type="entry name" value="RESPONSE_REGULATORY"/>
    <property type="match status" value="1"/>
</dbReference>
<name>A0A0V8GFN7_9BACL</name>
<evidence type="ECO:0000259" key="7">
    <source>
        <dbReference type="PROSITE" id="PS50110"/>
    </source>
</evidence>
<dbReference type="SUPFAM" id="SSF52172">
    <property type="entry name" value="CheY-like"/>
    <property type="match status" value="1"/>
</dbReference>
<dbReference type="Proteomes" id="UP000053797">
    <property type="component" value="Unassembled WGS sequence"/>
</dbReference>
<keyword evidence="1 6" id="KW-0597">Phosphoprotein</keyword>
<dbReference type="InterPro" id="IPR050595">
    <property type="entry name" value="Bact_response_regulator"/>
</dbReference>
<evidence type="ECO:0000313" key="13">
    <source>
        <dbReference type="Proteomes" id="UP001387110"/>
    </source>
</evidence>
<sequence length="125" mass="14266">MARILLAEDEDVLRMLVLDTLEDEGYTIDEATDGDEAYQKIMNAEYDLVLLDYMMPGMTGIEVIEKVRQHPDKQHLKIMMLTAKSQQSDRERAEEIGANYFFSKPFSPLELIDVVGGILSDHQVD</sequence>
<dbReference type="CDD" id="cd17546">
    <property type="entry name" value="REC_hyHK_CKI1_RcsC-like"/>
    <property type="match status" value="1"/>
</dbReference>
<reference evidence="8 11" key="1">
    <citation type="journal article" date="2015" name="Int. J. Syst. Evol. Microbiol.">
        <title>Exiguobacterium enclense sp. nov., isolated from sediment.</title>
        <authorList>
            <person name="Dastager S.G."/>
            <person name="Mawlankar R."/>
            <person name="Sonalkar V.V."/>
            <person name="Thorat M.N."/>
            <person name="Mual P."/>
            <person name="Verma A."/>
            <person name="Krishnamurthi S."/>
            <person name="Tang S.K."/>
            <person name="Li W.J."/>
        </authorList>
    </citation>
    <scope>NUCLEOTIDE SEQUENCE [LARGE SCALE GENOMIC DNA]</scope>
    <source>
        <strain evidence="8 11">NIO-1109</strain>
    </source>
</reference>
<keyword evidence="13" id="KW-1185">Reference proteome</keyword>
<keyword evidence="4" id="KW-0238">DNA-binding</keyword>
<dbReference type="GeneID" id="90835909"/>
<keyword evidence="2" id="KW-0902">Two-component regulatory system</keyword>
<evidence type="ECO:0000313" key="8">
    <source>
        <dbReference type="EMBL" id="KSU49072.1"/>
    </source>
</evidence>
<evidence type="ECO:0000313" key="12">
    <source>
        <dbReference type="Proteomes" id="UP000072605"/>
    </source>
</evidence>
<feature type="domain" description="Response regulatory" evidence="7">
    <location>
        <begin position="3"/>
        <end position="119"/>
    </location>
</feature>
<accession>A0A0V8GFN7</accession>
<evidence type="ECO:0000256" key="5">
    <source>
        <dbReference type="ARBA" id="ARBA00023163"/>
    </source>
</evidence>
<evidence type="ECO:0000256" key="4">
    <source>
        <dbReference type="ARBA" id="ARBA00023125"/>
    </source>
</evidence>
<dbReference type="SMART" id="SM00448">
    <property type="entry name" value="REC"/>
    <property type="match status" value="1"/>
</dbReference>
<organism evidence="8 11">
    <name type="scientific">Exiguobacterium indicum</name>
    <dbReference type="NCBI Taxonomy" id="296995"/>
    <lineage>
        <taxon>Bacteria</taxon>
        <taxon>Bacillati</taxon>
        <taxon>Bacillota</taxon>
        <taxon>Bacilli</taxon>
        <taxon>Bacillales</taxon>
        <taxon>Bacillales Family XII. Incertae Sedis</taxon>
        <taxon>Exiguobacterium</taxon>
    </lineage>
</organism>
<keyword evidence="3" id="KW-0805">Transcription regulation</keyword>
<keyword evidence="8" id="KW-0418">Kinase</keyword>
<dbReference type="FunFam" id="3.40.50.2300:FF:000001">
    <property type="entry name" value="DNA-binding response regulator PhoB"/>
    <property type="match status" value="1"/>
</dbReference>
<dbReference type="AlphaFoldDB" id="A0A0V8GFN7"/>
<dbReference type="RefSeq" id="WP_023467390.1">
    <property type="nucleotide sequence ID" value="NZ_FMYN01000002.1"/>
</dbReference>
<dbReference type="Gene3D" id="3.40.50.2300">
    <property type="match status" value="1"/>
</dbReference>
<dbReference type="Pfam" id="PF00072">
    <property type="entry name" value="Response_reg"/>
    <property type="match status" value="1"/>
</dbReference>
<keyword evidence="8" id="KW-0808">Transferase</keyword>
<dbReference type="OrthoDB" id="9797769at2"/>
<dbReference type="PANTHER" id="PTHR44591:SF3">
    <property type="entry name" value="RESPONSE REGULATORY DOMAIN-CONTAINING PROTEIN"/>
    <property type="match status" value="1"/>
</dbReference>
<evidence type="ECO:0000256" key="6">
    <source>
        <dbReference type="PROSITE-ProRule" id="PRU00169"/>
    </source>
</evidence>
<keyword evidence="5" id="KW-0804">Transcription</keyword>
<comment type="caution">
    <text evidence="8">The sequence shown here is derived from an EMBL/GenBank/DDBJ whole genome shotgun (WGS) entry which is preliminary data.</text>
</comment>
<dbReference type="EMBL" id="LDQV01000003">
    <property type="protein sequence ID" value="KTR28665.1"/>
    <property type="molecule type" value="Genomic_DNA"/>
</dbReference>
<reference evidence="10 13" key="3">
    <citation type="submission" date="2023-12" db="EMBL/GenBank/DDBJ databases">
        <authorList>
            <person name="Easwaran N."/>
            <person name="Lazarus H.P.S."/>
        </authorList>
    </citation>
    <scope>NUCLEOTIDE SEQUENCE [LARGE SCALE GENOMIC DNA]</scope>
    <source>
        <strain evidence="10 13">VIT-2023</strain>
    </source>
</reference>
<dbReference type="EMBL" id="JBAWKY010000002">
    <property type="protein sequence ID" value="MEI4462310.1"/>
    <property type="molecule type" value="Genomic_DNA"/>
</dbReference>
<dbReference type="Proteomes" id="UP001387110">
    <property type="component" value="Unassembled WGS sequence"/>
</dbReference>
<dbReference type="EMBL" id="LNQL01000002">
    <property type="protein sequence ID" value="KSU49072.1"/>
    <property type="molecule type" value="Genomic_DNA"/>
</dbReference>
<evidence type="ECO:0000256" key="1">
    <source>
        <dbReference type="ARBA" id="ARBA00022553"/>
    </source>
</evidence>
<evidence type="ECO:0000313" key="10">
    <source>
        <dbReference type="EMBL" id="MEI4462310.1"/>
    </source>
</evidence>
<dbReference type="PANTHER" id="PTHR44591">
    <property type="entry name" value="STRESS RESPONSE REGULATOR PROTEIN 1"/>
    <property type="match status" value="1"/>
</dbReference>
<dbReference type="InterPro" id="IPR001789">
    <property type="entry name" value="Sig_transdc_resp-reg_receiver"/>
</dbReference>
<dbReference type="GO" id="GO:0000160">
    <property type="term" value="P:phosphorelay signal transduction system"/>
    <property type="evidence" value="ECO:0007669"/>
    <property type="project" value="UniProtKB-KW"/>
</dbReference>
<dbReference type="InterPro" id="IPR011006">
    <property type="entry name" value="CheY-like_superfamily"/>
</dbReference>
<feature type="modified residue" description="4-aspartylphosphate" evidence="6">
    <location>
        <position position="52"/>
    </location>
</feature>
<dbReference type="GO" id="GO:0003677">
    <property type="term" value="F:DNA binding"/>
    <property type="evidence" value="ECO:0007669"/>
    <property type="project" value="UniProtKB-KW"/>
</dbReference>
<dbReference type="Proteomes" id="UP000072605">
    <property type="component" value="Unassembled WGS sequence"/>
</dbReference>
<evidence type="ECO:0000313" key="9">
    <source>
        <dbReference type="EMBL" id="KTR28665.1"/>
    </source>
</evidence>
<gene>
    <name evidence="8" type="ORF">AS033_06755</name>
    <name evidence="9" type="ORF">RSA11_00915</name>
    <name evidence="10" type="ORF">SZL87_07755</name>
</gene>
<evidence type="ECO:0000256" key="3">
    <source>
        <dbReference type="ARBA" id="ARBA00023015"/>
    </source>
</evidence>
<evidence type="ECO:0000313" key="11">
    <source>
        <dbReference type="Proteomes" id="UP000053797"/>
    </source>
</evidence>